<proteinExistence type="predicted"/>
<dbReference type="InterPro" id="IPR036388">
    <property type="entry name" value="WH-like_DNA-bd_sf"/>
</dbReference>
<dbReference type="GO" id="GO:0006950">
    <property type="term" value="P:response to stress"/>
    <property type="evidence" value="ECO:0007669"/>
    <property type="project" value="TreeGrafter"/>
</dbReference>
<dbReference type="Pfam" id="PF01047">
    <property type="entry name" value="MarR"/>
    <property type="match status" value="1"/>
</dbReference>
<dbReference type="SMART" id="SM00347">
    <property type="entry name" value="HTH_MARR"/>
    <property type="match status" value="1"/>
</dbReference>
<sequence>MKAKFDLSEDQNEAELNQNMMASLVGYHCRRASAALDPFSHPRMAAFHLRPGDFAVLSLLRANPDVSQKRVAEGIGVSAPNLAPILDRLESRGLIARERSLSDKRVQTLSLTVDGLPLCREAEKTAAALESEATAMLNGAERRQLIALLQKVYVK</sequence>
<dbReference type="PROSITE" id="PS50995">
    <property type="entry name" value="HTH_MARR_2"/>
    <property type="match status" value="1"/>
</dbReference>
<dbReference type="InterPro" id="IPR039422">
    <property type="entry name" value="MarR/SlyA-like"/>
</dbReference>
<dbReference type="Gene3D" id="1.10.10.10">
    <property type="entry name" value="Winged helix-like DNA-binding domain superfamily/Winged helix DNA-binding domain"/>
    <property type="match status" value="1"/>
</dbReference>
<protein>
    <submittedName>
        <fullName evidence="2">MarR family transcriptional regulator</fullName>
    </submittedName>
</protein>
<dbReference type="GO" id="GO:0003700">
    <property type="term" value="F:DNA-binding transcription factor activity"/>
    <property type="evidence" value="ECO:0007669"/>
    <property type="project" value="InterPro"/>
</dbReference>
<feature type="domain" description="HTH marR-type" evidence="1">
    <location>
        <begin position="22"/>
        <end position="154"/>
    </location>
</feature>
<dbReference type="InterPro" id="IPR000835">
    <property type="entry name" value="HTH_MarR-typ"/>
</dbReference>
<evidence type="ECO:0000313" key="3">
    <source>
        <dbReference type="Proteomes" id="UP000253628"/>
    </source>
</evidence>
<dbReference type="Proteomes" id="UP000253628">
    <property type="component" value="Unassembled WGS sequence"/>
</dbReference>
<dbReference type="AlphaFoldDB" id="A0A366HFN7"/>
<comment type="caution">
    <text evidence="2">The sequence shown here is derived from an EMBL/GenBank/DDBJ whole genome shotgun (WGS) entry which is preliminary data.</text>
</comment>
<dbReference type="PANTHER" id="PTHR33164:SF43">
    <property type="entry name" value="HTH-TYPE TRANSCRIPTIONAL REPRESSOR YETL"/>
    <property type="match status" value="1"/>
</dbReference>
<evidence type="ECO:0000259" key="1">
    <source>
        <dbReference type="PROSITE" id="PS50995"/>
    </source>
</evidence>
<dbReference type="EMBL" id="QNRQ01000003">
    <property type="protein sequence ID" value="RBP40679.1"/>
    <property type="molecule type" value="Genomic_DNA"/>
</dbReference>
<evidence type="ECO:0000313" key="2">
    <source>
        <dbReference type="EMBL" id="RBP40679.1"/>
    </source>
</evidence>
<dbReference type="PANTHER" id="PTHR33164">
    <property type="entry name" value="TRANSCRIPTIONAL REGULATOR, MARR FAMILY"/>
    <property type="match status" value="1"/>
</dbReference>
<dbReference type="InterPro" id="IPR036390">
    <property type="entry name" value="WH_DNA-bd_sf"/>
</dbReference>
<name>A0A366HFN7_9BURK</name>
<reference evidence="2 3" key="1">
    <citation type="submission" date="2018-06" db="EMBL/GenBank/DDBJ databases">
        <title>Genomic Encyclopedia of Type Strains, Phase IV (KMG-IV): sequencing the most valuable type-strain genomes for metagenomic binning, comparative biology and taxonomic classification.</title>
        <authorList>
            <person name="Goeker M."/>
        </authorList>
    </citation>
    <scope>NUCLEOTIDE SEQUENCE [LARGE SCALE GENOMIC DNA]</scope>
    <source>
        <strain evidence="2 3">DSM 25520</strain>
    </source>
</reference>
<dbReference type="PRINTS" id="PR00598">
    <property type="entry name" value="HTHMARR"/>
</dbReference>
<dbReference type="RefSeq" id="WP_242341769.1">
    <property type="nucleotide sequence ID" value="NZ_JACCEU010000004.1"/>
</dbReference>
<gene>
    <name evidence="2" type="ORF">DFR37_10317</name>
</gene>
<keyword evidence="3" id="KW-1185">Reference proteome</keyword>
<dbReference type="SUPFAM" id="SSF46785">
    <property type="entry name" value="Winged helix' DNA-binding domain"/>
    <property type="match status" value="1"/>
</dbReference>
<accession>A0A366HFN7</accession>
<organism evidence="2 3">
    <name type="scientific">Eoetvoesiella caeni</name>
    <dbReference type="NCBI Taxonomy" id="645616"/>
    <lineage>
        <taxon>Bacteria</taxon>
        <taxon>Pseudomonadati</taxon>
        <taxon>Pseudomonadota</taxon>
        <taxon>Betaproteobacteria</taxon>
        <taxon>Burkholderiales</taxon>
        <taxon>Alcaligenaceae</taxon>
        <taxon>Eoetvoesiella</taxon>
    </lineage>
</organism>